<proteinExistence type="predicted"/>
<reference evidence="2 3" key="1">
    <citation type="submission" date="2023-03" db="EMBL/GenBank/DDBJ databases">
        <title>Bacillus Genome Sequencing.</title>
        <authorList>
            <person name="Dunlap C."/>
        </authorList>
    </citation>
    <scope>NUCLEOTIDE SEQUENCE [LARGE SCALE GENOMIC DNA]</scope>
    <source>
        <strain evidence="2 3">B-41290</strain>
    </source>
</reference>
<organism evidence="2 3">
    <name type="scientific">Peribacillus castrilensis</name>
    <dbReference type="NCBI Taxonomy" id="2897690"/>
    <lineage>
        <taxon>Bacteria</taxon>
        <taxon>Bacillati</taxon>
        <taxon>Bacillota</taxon>
        <taxon>Bacilli</taxon>
        <taxon>Bacillales</taxon>
        <taxon>Bacillaceae</taxon>
        <taxon>Peribacillus</taxon>
    </lineage>
</organism>
<keyword evidence="3" id="KW-1185">Reference proteome</keyword>
<name>A0AAW9N6Q1_9BACI</name>
<feature type="transmembrane region" description="Helical" evidence="1">
    <location>
        <begin position="44"/>
        <end position="63"/>
    </location>
</feature>
<protein>
    <submittedName>
        <fullName evidence="2">Uncharacterized protein</fullName>
    </submittedName>
</protein>
<evidence type="ECO:0000313" key="3">
    <source>
        <dbReference type="Proteomes" id="UP001307168"/>
    </source>
</evidence>
<comment type="caution">
    <text evidence="2">The sequence shown here is derived from an EMBL/GenBank/DDBJ whole genome shotgun (WGS) entry which is preliminary data.</text>
</comment>
<dbReference type="RefSeq" id="WP_367406219.1">
    <property type="nucleotide sequence ID" value="NZ_JARNBH010000005.1"/>
</dbReference>
<feature type="transmembrane region" description="Helical" evidence="1">
    <location>
        <begin position="12"/>
        <end position="32"/>
    </location>
</feature>
<evidence type="ECO:0000313" key="2">
    <source>
        <dbReference type="EMBL" id="MEC0272300.1"/>
    </source>
</evidence>
<dbReference type="Proteomes" id="UP001307168">
    <property type="component" value="Unassembled WGS sequence"/>
</dbReference>
<keyword evidence="1" id="KW-0812">Transmembrane</keyword>
<keyword evidence="1" id="KW-1133">Transmembrane helix</keyword>
<sequence length="64" mass="7300">MGSMESIFFTDIFGRAGNSIPTLFALPLIYLIRDYYKEIKEVDFGMMVFLSIASYLGLAFIFVD</sequence>
<keyword evidence="1" id="KW-0472">Membrane</keyword>
<evidence type="ECO:0000256" key="1">
    <source>
        <dbReference type="SAM" id="Phobius"/>
    </source>
</evidence>
<dbReference type="AlphaFoldDB" id="A0AAW9N6Q1"/>
<dbReference type="EMBL" id="JARNBH010000005">
    <property type="protein sequence ID" value="MEC0272300.1"/>
    <property type="molecule type" value="Genomic_DNA"/>
</dbReference>
<gene>
    <name evidence="2" type="ORF">P4706_04375</name>
</gene>
<accession>A0AAW9N6Q1</accession>